<evidence type="ECO:0000256" key="5">
    <source>
        <dbReference type="ARBA" id="ARBA00022801"/>
    </source>
</evidence>
<keyword evidence="6 9" id="KW-0133">Cell shape</keyword>
<evidence type="ECO:0000313" key="11">
    <source>
        <dbReference type="EMBL" id="MBM3114194.1"/>
    </source>
</evidence>
<keyword evidence="3" id="KW-0328">Glycosyltransferase</keyword>
<dbReference type="InterPro" id="IPR050979">
    <property type="entry name" value="LD-transpeptidase"/>
</dbReference>
<dbReference type="PANTHER" id="PTHR30582:SF24">
    <property type="entry name" value="L,D-TRANSPEPTIDASE ERFK_SRFK-RELATED"/>
    <property type="match status" value="1"/>
</dbReference>
<dbReference type="InterPro" id="IPR038063">
    <property type="entry name" value="Transpep_catalytic_dom"/>
</dbReference>
<dbReference type="RefSeq" id="WP_203535905.1">
    <property type="nucleotide sequence ID" value="NZ_JAESND010000001.1"/>
</dbReference>
<proteinExistence type="inferred from homology"/>
<protein>
    <submittedName>
        <fullName evidence="11">L,D-transpeptidase</fullName>
    </submittedName>
</protein>
<evidence type="ECO:0000256" key="3">
    <source>
        <dbReference type="ARBA" id="ARBA00022676"/>
    </source>
</evidence>
<dbReference type="InterPro" id="IPR005490">
    <property type="entry name" value="LD_TPept_cat_dom"/>
</dbReference>
<dbReference type="Pfam" id="PF03734">
    <property type="entry name" value="YkuD"/>
    <property type="match status" value="1"/>
</dbReference>
<evidence type="ECO:0000256" key="6">
    <source>
        <dbReference type="ARBA" id="ARBA00022960"/>
    </source>
</evidence>
<evidence type="ECO:0000256" key="4">
    <source>
        <dbReference type="ARBA" id="ARBA00022679"/>
    </source>
</evidence>
<dbReference type="SUPFAM" id="SSF141523">
    <property type="entry name" value="L,D-transpeptidase catalytic domain-like"/>
    <property type="match status" value="1"/>
</dbReference>
<dbReference type="PANTHER" id="PTHR30582">
    <property type="entry name" value="L,D-TRANSPEPTIDASE"/>
    <property type="match status" value="1"/>
</dbReference>
<dbReference type="PROSITE" id="PS52029">
    <property type="entry name" value="LD_TPASE"/>
    <property type="match status" value="1"/>
</dbReference>
<evidence type="ECO:0000256" key="8">
    <source>
        <dbReference type="ARBA" id="ARBA00023316"/>
    </source>
</evidence>
<evidence type="ECO:0000256" key="9">
    <source>
        <dbReference type="PROSITE-ProRule" id="PRU01373"/>
    </source>
</evidence>
<evidence type="ECO:0000259" key="10">
    <source>
        <dbReference type="PROSITE" id="PS52029"/>
    </source>
</evidence>
<dbReference type="CDD" id="cd16913">
    <property type="entry name" value="YkuD_like"/>
    <property type="match status" value="1"/>
</dbReference>
<feature type="domain" description="L,D-TPase catalytic" evidence="10">
    <location>
        <begin position="1"/>
        <end position="158"/>
    </location>
</feature>
<reference evidence="11 12" key="1">
    <citation type="submission" date="2021-01" db="EMBL/GenBank/DDBJ databases">
        <title>Draft Genome Sequence and Polyhydroxyalkanoate Biosynthetic Potential of Jeongeupia naejangsanensis Type Strain DSM 24253.</title>
        <authorList>
            <person name="Turrini P."/>
            <person name="Artuso I."/>
            <person name="Lugli G.A."/>
            <person name="Frangipani E."/>
            <person name="Ventura M."/>
            <person name="Visca P."/>
        </authorList>
    </citation>
    <scope>NUCLEOTIDE SEQUENCE [LARGE SCALE GENOMIC DNA]</scope>
    <source>
        <strain evidence="11 12">DSM 24253</strain>
    </source>
</reference>
<evidence type="ECO:0000256" key="2">
    <source>
        <dbReference type="ARBA" id="ARBA00005992"/>
    </source>
</evidence>
<organism evidence="11 12">
    <name type="scientific">Jeongeupia naejangsanensis</name>
    <dbReference type="NCBI Taxonomy" id="613195"/>
    <lineage>
        <taxon>Bacteria</taxon>
        <taxon>Pseudomonadati</taxon>
        <taxon>Pseudomonadota</taxon>
        <taxon>Betaproteobacteria</taxon>
        <taxon>Neisseriales</taxon>
        <taxon>Chitinibacteraceae</taxon>
        <taxon>Jeongeupia</taxon>
    </lineage>
</organism>
<accession>A0ABS2BEZ4</accession>
<evidence type="ECO:0000256" key="1">
    <source>
        <dbReference type="ARBA" id="ARBA00004752"/>
    </source>
</evidence>
<feature type="active site" description="Nucleophile" evidence="9">
    <location>
        <position position="134"/>
    </location>
</feature>
<comment type="pathway">
    <text evidence="1 9">Cell wall biogenesis; peptidoglycan biosynthesis.</text>
</comment>
<comment type="similarity">
    <text evidence="2">Belongs to the YkuD family.</text>
</comment>
<evidence type="ECO:0000256" key="7">
    <source>
        <dbReference type="ARBA" id="ARBA00022984"/>
    </source>
</evidence>
<keyword evidence="8 9" id="KW-0961">Cell wall biogenesis/degradation</keyword>
<dbReference type="EMBL" id="JAESND010000001">
    <property type="protein sequence ID" value="MBM3114194.1"/>
    <property type="molecule type" value="Genomic_DNA"/>
</dbReference>
<name>A0ABS2BEZ4_9NEIS</name>
<keyword evidence="7 9" id="KW-0573">Peptidoglycan synthesis</keyword>
<evidence type="ECO:0000313" key="12">
    <source>
        <dbReference type="Proteomes" id="UP000809431"/>
    </source>
</evidence>
<dbReference type="Proteomes" id="UP000809431">
    <property type="component" value="Unassembled WGS sequence"/>
</dbReference>
<keyword evidence="12" id="KW-1185">Reference proteome</keyword>
<keyword evidence="4" id="KW-0808">Transferase</keyword>
<feature type="active site" description="Proton donor/acceptor" evidence="9">
    <location>
        <position position="118"/>
    </location>
</feature>
<dbReference type="Gene3D" id="2.40.440.10">
    <property type="entry name" value="L,D-transpeptidase catalytic domain-like"/>
    <property type="match status" value="1"/>
</dbReference>
<keyword evidence="5" id="KW-0378">Hydrolase</keyword>
<sequence>MRIVIDLISQQLSLIDAAGFVLKQFHVSTALNGAGERRGSFQTPRGAHVIRAVIGADAPVGAVFRARRPTGEVYSADLAAAHPERDWILTRIIWLSGEVPGFNRLGGVDTMARYIYIHGTPDSEPMGLPASHGCIRMRNADLVALFEMVKPGVEVDIVPPDDADWPVYPVRAEIGSEDWKAWALPGPVSPVANSGCFTVGRTFALWQPQGCCEGMGGLAGGTAWLRVSDQGVWKIDRLLAVLVDEARALGWCHLDVIALTRPTTHWVPVSEPLASEIGPVRRYRYTL</sequence>
<gene>
    <name evidence="11" type="ORF">JMJ54_00005</name>
</gene>
<comment type="caution">
    <text evidence="11">The sequence shown here is derived from an EMBL/GenBank/DDBJ whole genome shotgun (WGS) entry which is preliminary data.</text>
</comment>